<gene>
    <name evidence="2" type="ORF">UFOPK1827_00203</name>
    <name evidence="3" type="ORF">UFOPK2000_00181</name>
    <name evidence="4" type="ORF">UFOPK3708_01446</name>
</gene>
<dbReference type="InterPro" id="IPR022742">
    <property type="entry name" value="Hydrolase_4"/>
</dbReference>
<dbReference type="SUPFAM" id="SSF53474">
    <property type="entry name" value="alpha/beta-Hydrolases"/>
    <property type="match status" value="1"/>
</dbReference>
<dbReference type="EMBL" id="CAEZUO010000005">
    <property type="protein sequence ID" value="CAB4595312.1"/>
    <property type="molecule type" value="Genomic_DNA"/>
</dbReference>
<dbReference type="InterPro" id="IPR029058">
    <property type="entry name" value="AB_hydrolase_fold"/>
</dbReference>
<protein>
    <submittedName>
        <fullName evidence="2">Unannotated protein</fullName>
    </submittedName>
</protein>
<reference evidence="2" key="1">
    <citation type="submission" date="2020-05" db="EMBL/GenBank/DDBJ databases">
        <authorList>
            <person name="Chiriac C."/>
            <person name="Salcher M."/>
            <person name="Ghai R."/>
            <person name="Kavagutti S V."/>
        </authorList>
    </citation>
    <scope>NUCLEOTIDE SEQUENCE</scope>
</reference>
<sequence>MTDDFETRSLRLETSDGLSLEAELIVPENARAAVVLCHPHPQQGGTMTSLVTSELFRSLPTSGLAVLRFNFRGVGTSEGDHDFGVGEALDIVAAIDTMSAECPGLPLVISGWSFGADTSLSVLDPRITSWLACAPPLRILPLEDLTAAAGSDPRPKLLIIPEHDQFRDPESALEATASWMNTEVVAVAGADHFFVGRTHKVAALIVASIDAQLAS</sequence>
<dbReference type="Gene3D" id="3.40.50.1820">
    <property type="entry name" value="alpha/beta hydrolase"/>
    <property type="match status" value="1"/>
</dbReference>
<dbReference type="PANTHER" id="PTHR42103">
    <property type="entry name" value="ALPHA/BETA-HYDROLASES SUPERFAMILY PROTEIN"/>
    <property type="match status" value="1"/>
</dbReference>
<evidence type="ECO:0000313" key="2">
    <source>
        <dbReference type="EMBL" id="CAB4595312.1"/>
    </source>
</evidence>
<name>A0A6J6G222_9ZZZZ</name>
<evidence type="ECO:0000313" key="4">
    <source>
        <dbReference type="EMBL" id="CAB4940916.1"/>
    </source>
</evidence>
<dbReference type="PANTHER" id="PTHR42103:SF2">
    <property type="entry name" value="AB HYDROLASE-1 DOMAIN-CONTAINING PROTEIN"/>
    <property type="match status" value="1"/>
</dbReference>
<evidence type="ECO:0000259" key="1">
    <source>
        <dbReference type="Pfam" id="PF12146"/>
    </source>
</evidence>
<dbReference type="AlphaFoldDB" id="A0A6J6G222"/>
<feature type="domain" description="Serine aminopeptidase S33" evidence="1">
    <location>
        <begin position="29"/>
        <end position="185"/>
    </location>
</feature>
<dbReference type="EMBL" id="CAFBNA010000104">
    <property type="protein sequence ID" value="CAB4940916.1"/>
    <property type="molecule type" value="Genomic_DNA"/>
</dbReference>
<dbReference type="Pfam" id="PF12146">
    <property type="entry name" value="Hydrolase_4"/>
    <property type="match status" value="1"/>
</dbReference>
<organism evidence="2">
    <name type="scientific">freshwater metagenome</name>
    <dbReference type="NCBI Taxonomy" id="449393"/>
    <lineage>
        <taxon>unclassified sequences</taxon>
        <taxon>metagenomes</taxon>
        <taxon>ecological metagenomes</taxon>
    </lineage>
</organism>
<dbReference type="EMBL" id="CAEZVK010000008">
    <property type="protein sequence ID" value="CAB4622925.1"/>
    <property type="molecule type" value="Genomic_DNA"/>
</dbReference>
<evidence type="ECO:0000313" key="3">
    <source>
        <dbReference type="EMBL" id="CAB4622925.1"/>
    </source>
</evidence>
<proteinExistence type="predicted"/>
<accession>A0A6J6G222</accession>